<evidence type="ECO:0000256" key="1">
    <source>
        <dbReference type="SAM" id="MobiDB-lite"/>
    </source>
</evidence>
<feature type="region of interest" description="Disordered" evidence="1">
    <location>
        <begin position="69"/>
        <end position="103"/>
    </location>
</feature>
<keyword evidence="2" id="KW-1185">Reference proteome</keyword>
<reference evidence="3" key="1">
    <citation type="submission" date="2022-11" db="UniProtKB">
        <authorList>
            <consortium name="WormBaseParasite"/>
        </authorList>
    </citation>
    <scope>IDENTIFICATION</scope>
</reference>
<sequence>MKCSNRCAVKMLTEQCNVLDNGKDVGSTVKSLIEKILVAQRIDLERMNDVQCDKDELALRVIDEVKKSEQSRRTEETRINNNKKIPRSKSSIWQSPRSKSNCSRNKCICWTSKSKI</sequence>
<proteinExistence type="predicted"/>
<evidence type="ECO:0000313" key="3">
    <source>
        <dbReference type="WBParaSite" id="jg19819"/>
    </source>
</evidence>
<evidence type="ECO:0000313" key="2">
    <source>
        <dbReference type="Proteomes" id="UP000887574"/>
    </source>
</evidence>
<dbReference type="WBParaSite" id="jg19819">
    <property type="protein sequence ID" value="jg19819"/>
    <property type="gene ID" value="jg19819"/>
</dbReference>
<accession>A0A915DIH4</accession>
<dbReference type="Proteomes" id="UP000887574">
    <property type="component" value="Unplaced"/>
</dbReference>
<dbReference type="AlphaFoldDB" id="A0A915DIH4"/>
<organism evidence="2 3">
    <name type="scientific">Ditylenchus dipsaci</name>
    <dbReference type="NCBI Taxonomy" id="166011"/>
    <lineage>
        <taxon>Eukaryota</taxon>
        <taxon>Metazoa</taxon>
        <taxon>Ecdysozoa</taxon>
        <taxon>Nematoda</taxon>
        <taxon>Chromadorea</taxon>
        <taxon>Rhabditida</taxon>
        <taxon>Tylenchina</taxon>
        <taxon>Tylenchomorpha</taxon>
        <taxon>Sphaerularioidea</taxon>
        <taxon>Anguinidae</taxon>
        <taxon>Anguininae</taxon>
        <taxon>Ditylenchus</taxon>
    </lineage>
</organism>
<protein>
    <submittedName>
        <fullName evidence="3">Uncharacterized protein</fullName>
    </submittedName>
</protein>
<feature type="compositionally biased region" description="Polar residues" evidence="1">
    <location>
        <begin position="79"/>
        <end position="103"/>
    </location>
</feature>
<feature type="compositionally biased region" description="Basic and acidic residues" evidence="1">
    <location>
        <begin position="69"/>
        <end position="78"/>
    </location>
</feature>
<name>A0A915DIH4_9BILA</name>